<dbReference type="WBParaSite" id="nRc.2.0.1.t34885-RA">
    <property type="protein sequence ID" value="nRc.2.0.1.t34885-RA"/>
    <property type="gene ID" value="nRc.2.0.1.g34885"/>
</dbReference>
<dbReference type="InterPro" id="IPR036188">
    <property type="entry name" value="FAD/NAD-bd_sf"/>
</dbReference>
<accession>A0A915K9R7</accession>
<organism evidence="1 2">
    <name type="scientific">Romanomermis culicivorax</name>
    <name type="common">Nematode worm</name>
    <dbReference type="NCBI Taxonomy" id="13658"/>
    <lineage>
        <taxon>Eukaryota</taxon>
        <taxon>Metazoa</taxon>
        <taxon>Ecdysozoa</taxon>
        <taxon>Nematoda</taxon>
        <taxon>Enoplea</taxon>
        <taxon>Dorylaimia</taxon>
        <taxon>Mermithida</taxon>
        <taxon>Mermithoidea</taxon>
        <taxon>Mermithidae</taxon>
        <taxon>Romanomermis</taxon>
    </lineage>
</organism>
<dbReference type="SUPFAM" id="SSF51905">
    <property type="entry name" value="FAD/NAD(P)-binding domain"/>
    <property type="match status" value="1"/>
</dbReference>
<evidence type="ECO:0000313" key="2">
    <source>
        <dbReference type="WBParaSite" id="nRc.2.0.1.t34885-RA"/>
    </source>
</evidence>
<dbReference type="Proteomes" id="UP000887565">
    <property type="component" value="Unplaced"/>
</dbReference>
<keyword evidence="1" id="KW-1185">Reference proteome</keyword>
<name>A0A915K9R7_ROMCU</name>
<evidence type="ECO:0000313" key="1">
    <source>
        <dbReference type="Proteomes" id="UP000887565"/>
    </source>
</evidence>
<sequence>MSFIGRLTKNVEISDQLDDCEHDPTNMNDYIHKDVIIIGNGPSALSLSAFLSGYYPYYDPSIPHPNAVLHEKLLAARDKSIIDQ</sequence>
<proteinExistence type="predicted"/>
<dbReference type="PANTHER" id="PTHR15192:SF8">
    <property type="entry name" value="FAD_NAD(P)-BINDING DOMAIN-CONTAINING PROTEIN"/>
    <property type="match status" value="1"/>
</dbReference>
<dbReference type="PANTHER" id="PTHR15192">
    <property type="entry name" value="PROTEIN CBG05349"/>
    <property type="match status" value="1"/>
</dbReference>
<protein>
    <submittedName>
        <fullName evidence="2">Uncharacterized protein</fullName>
    </submittedName>
</protein>
<dbReference type="AlphaFoldDB" id="A0A915K9R7"/>
<reference evidence="2" key="1">
    <citation type="submission" date="2022-11" db="UniProtKB">
        <authorList>
            <consortium name="WormBaseParasite"/>
        </authorList>
    </citation>
    <scope>IDENTIFICATION</scope>
</reference>
<dbReference type="InterPro" id="IPR029731">
    <property type="entry name" value="OSGIN1/2"/>
</dbReference>